<dbReference type="GO" id="GO:0008483">
    <property type="term" value="F:transaminase activity"/>
    <property type="evidence" value="ECO:0007669"/>
    <property type="project" value="UniProtKB-KW"/>
</dbReference>
<dbReference type="RefSeq" id="WP_301217969.1">
    <property type="nucleotide sequence ID" value="NZ_JAROCB010000002.1"/>
</dbReference>
<gene>
    <name evidence="5" type="ORF">P5G59_08625</name>
</gene>
<evidence type="ECO:0000259" key="4">
    <source>
        <dbReference type="Pfam" id="PF00266"/>
    </source>
</evidence>
<dbReference type="InterPro" id="IPR015422">
    <property type="entry name" value="PyrdxlP-dep_Trfase_small"/>
</dbReference>
<keyword evidence="3" id="KW-0663">Pyridoxal phosphate</keyword>
<dbReference type="InterPro" id="IPR024169">
    <property type="entry name" value="SP_NH2Trfase/AEP_transaminase"/>
</dbReference>
<dbReference type="PANTHER" id="PTHR21152:SF40">
    <property type="entry name" value="ALANINE--GLYOXYLATE AMINOTRANSFERASE"/>
    <property type="match status" value="1"/>
</dbReference>
<comment type="cofactor">
    <cofactor evidence="1">
        <name>pyridoxal 5'-phosphate</name>
        <dbReference type="ChEBI" id="CHEBI:597326"/>
    </cofactor>
</comment>
<comment type="similarity">
    <text evidence="2">Belongs to the class-V pyridoxal-phosphate-dependent aminotransferase family.</text>
</comment>
<protein>
    <submittedName>
        <fullName evidence="5">Alanine--glyoxylate aminotransferase family protein</fullName>
    </submittedName>
</protein>
<dbReference type="SUPFAM" id="SSF53383">
    <property type="entry name" value="PLP-dependent transferases"/>
    <property type="match status" value="1"/>
</dbReference>
<keyword evidence="5" id="KW-0808">Transferase</keyword>
<organism evidence="5 6">
    <name type="scientific">Leifsonia virtsii</name>
    <dbReference type="NCBI Taxonomy" id="3035915"/>
    <lineage>
        <taxon>Bacteria</taxon>
        <taxon>Bacillati</taxon>
        <taxon>Actinomycetota</taxon>
        <taxon>Actinomycetes</taxon>
        <taxon>Micrococcales</taxon>
        <taxon>Microbacteriaceae</taxon>
        <taxon>Leifsonia</taxon>
    </lineage>
</organism>
<keyword evidence="6" id="KW-1185">Reference proteome</keyword>
<dbReference type="PIRSF" id="PIRSF000524">
    <property type="entry name" value="SPT"/>
    <property type="match status" value="1"/>
</dbReference>
<dbReference type="PANTHER" id="PTHR21152">
    <property type="entry name" value="AMINOTRANSFERASE CLASS V"/>
    <property type="match status" value="1"/>
</dbReference>
<evidence type="ECO:0000256" key="3">
    <source>
        <dbReference type="ARBA" id="ARBA00022898"/>
    </source>
</evidence>
<dbReference type="InterPro" id="IPR015421">
    <property type="entry name" value="PyrdxlP-dep_Trfase_major"/>
</dbReference>
<dbReference type="InterPro" id="IPR015424">
    <property type="entry name" value="PyrdxlP-dep_Trfase"/>
</dbReference>
<evidence type="ECO:0000313" key="5">
    <source>
        <dbReference type="EMBL" id="MDN4597201.1"/>
    </source>
</evidence>
<reference evidence="5" key="1">
    <citation type="submission" date="2023-03" db="EMBL/GenBank/DDBJ databases">
        <title>MT1 and MT2 Draft Genomes of Novel Species.</title>
        <authorList>
            <person name="Venkateswaran K."/>
        </authorList>
    </citation>
    <scope>NUCLEOTIDE SEQUENCE</scope>
    <source>
        <strain evidence="5">F6_8S_P_1A</strain>
    </source>
</reference>
<dbReference type="Proteomes" id="UP001174210">
    <property type="component" value="Unassembled WGS sequence"/>
</dbReference>
<evidence type="ECO:0000256" key="2">
    <source>
        <dbReference type="ARBA" id="ARBA00009236"/>
    </source>
</evidence>
<evidence type="ECO:0000313" key="6">
    <source>
        <dbReference type="Proteomes" id="UP001174210"/>
    </source>
</evidence>
<dbReference type="InterPro" id="IPR000192">
    <property type="entry name" value="Aminotrans_V_dom"/>
</dbReference>
<evidence type="ECO:0000256" key="1">
    <source>
        <dbReference type="ARBA" id="ARBA00001933"/>
    </source>
</evidence>
<dbReference type="EMBL" id="JAROCB010000002">
    <property type="protein sequence ID" value="MDN4597201.1"/>
    <property type="molecule type" value="Genomic_DNA"/>
</dbReference>
<dbReference type="Pfam" id="PF00266">
    <property type="entry name" value="Aminotran_5"/>
    <property type="match status" value="1"/>
</dbReference>
<dbReference type="Gene3D" id="3.40.640.10">
    <property type="entry name" value="Type I PLP-dependent aspartate aminotransferase-like (Major domain)"/>
    <property type="match status" value="1"/>
</dbReference>
<dbReference type="Gene3D" id="3.90.1150.10">
    <property type="entry name" value="Aspartate Aminotransferase, domain 1"/>
    <property type="match status" value="1"/>
</dbReference>
<keyword evidence="5" id="KW-0032">Aminotransferase</keyword>
<accession>A0ABT8IWL1</accession>
<comment type="caution">
    <text evidence="5">The sequence shown here is derived from an EMBL/GenBank/DDBJ whole genome shotgun (WGS) entry which is preliminary data.</text>
</comment>
<proteinExistence type="inferred from homology"/>
<feature type="domain" description="Aminotransferase class V" evidence="4">
    <location>
        <begin position="26"/>
        <end position="334"/>
    </location>
</feature>
<name>A0ABT8IWL1_9MICO</name>
<sequence length="395" mass="41763">MGPGPINAHPRVLRAMSAPLVGQFDPAMTEYMNEVMAAYREVFRTANEATVLVDGTSRAGIEAALVSLIEPGDRVLVPVFGRFGLLLTEIAGRCGAEVHTIETAWGTVFDEQEIIDAIHRVRPALVALVHGDTSTTMLQPLERVGAVCRDEGVLLYADVTASLGGNAFEQDAWNVDVATAGLQKCLSGPSGSAPISLSPAAVAVLDRRRSVEAGIAAAGATVSQARIHSNYFDLAMILDYWGEQRLNHHTEAASMLYAARECAALLLEEGIDAAVERHRRHGAAMLAGLKGLGLTVFGDEAHRMNNVVAVNIPDGVEGDAVRAAMLTDFGIEIGTSFGPLHGKVWRVGVMGYNARRDAVLTTLTALDSTLRRAGFAAPADAGVAAALAVYAEEAR</sequence>